<dbReference type="RefSeq" id="WP_159263010.1">
    <property type="nucleotide sequence ID" value="NZ_CP041348.1"/>
</dbReference>
<feature type="compositionally biased region" description="Polar residues" evidence="13">
    <location>
        <begin position="62"/>
        <end position="71"/>
    </location>
</feature>
<dbReference type="InterPro" id="IPR012910">
    <property type="entry name" value="Plug_dom"/>
</dbReference>
<evidence type="ECO:0000256" key="9">
    <source>
        <dbReference type="ARBA" id="ARBA00023136"/>
    </source>
</evidence>
<dbReference type="InterPro" id="IPR039426">
    <property type="entry name" value="TonB-dep_rcpt-like"/>
</dbReference>
<feature type="domain" description="TonB-dependent receptor-like beta-barrel" evidence="15">
    <location>
        <begin position="288"/>
        <end position="765"/>
    </location>
</feature>
<keyword evidence="5 11" id="KW-0812">Transmembrane</keyword>
<evidence type="ECO:0000259" key="15">
    <source>
        <dbReference type="Pfam" id="PF00593"/>
    </source>
</evidence>
<gene>
    <name evidence="17" type="ORF">FMA36_14405</name>
</gene>
<evidence type="ECO:0000256" key="6">
    <source>
        <dbReference type="ARBA" id="ARBA00023004"/>
    </source>
</evidence>
<keyword evidence="14" id="KW-0732">Signal</keyword>
<sequence length="804" mass="89155">MNISEVTGISFLLHRISPPRKSVRSYRSALLFSLSPIFLLGNSAFAAEQPPRQVSAARKTSIPANTAQENGSTGGRIAGKVENIHVHQQSHTAQLREKVQKTPSSVSILSAERLRELGVTDVRQLSNQTPNLYQPRATVGFSATNYFIRGIGELDPQGEPSVGTYVDGVYLPRNIGTMQELLDVDNVQIDRGPVGFDYGHQAEGGAVRINTLAPTNARHLSLLAGYGTYNEYRIAGMASGALVKDKVYASISFDRHARDGIDHNYTLDRQENDIDFSQARGKIRFTPNSRWDITLAFDGTVDNSSNRGYGNINNTYRYGLYSSVYPQNNYSEIGFTGNINYIINDHLSLHSTTGIRGYDNIGMYDNYGSYYAQSSQWVKYTDRSYSENLSLHGVYNKISFTTGAFFEYEDWYTNRRANTPANGFLGATASPAISANQLYTPVYSVIDQQTRNWAVYGQAEYKITPRLTATAALRFNWEDHSNSSTLNYLAHTANHEVGWAQDIATLFGTPGAAAWAYEAEAHKSWFQLLPKGTLSWQALPNLMSYVSISQGSKSGGFDYRAQTPGVPQQATSPYNPEMVTTYEIGVKTSPLPRILTFNGALFYNNFDNIQMTTYNPTTGVSERFNAGKGHSVGAEIEATAQVTRAWDIHYTASYLYSRLDEFYGRSSAATVLANNTSYNTTPRAGNALPYSPRFQMSASSNYRLPLPRVAGQLRIGADVSFQSSLFLDGNENAQTRLPDQTYVNAIATWTSPDQRWTVTGQARNLLNHRYPQTLSYFYSGGVGTGYAAAYSDPRTIYVTAQFRL</sequence>
<keyword evidence="10 11" id="KW-0998">Cell outer membrane</keyword>
<keyword evidence="3 11" id="KW-1134">Transmembrane beta strand</keyword>
<dbReference type="OrthoDB" id="7455607at2"/>
<dbReference type="EMBL" id="CP041348">
    <property type="protein sequence ID" value="QHC36535.1"/>
    <property type="molecule type" value="Genomic_DNA"/>
</dbReference>
<evidence type="ECO:0000313" key="17">
    <source>
        <dbReference type="EMBL" id="QHC36535.1"/>
    </source>
</evidence>
<dbReference type="PANTHER" id="PTHR32552:SF81">
    <property type="entry name" value="TONB-DEPENDENT OUTER MEMBRANE RECEPTOR"/>
    <property type="match status" value="1"/>
</dbReference>
<feature type="signal peptide" evidence="14">
    <location>
        <begin position="1"/>
        <end position="46"/>
    </location>
</feature>
<evidence type="ECO:0000256" key="7">
    <source>
        <dbReference type="ARBA" id="ARBA00023065"/>
    </source>
</evidence>
<evidence type="ECO:0000256" key="2">
    <source>
        <dbReference type="ARBA" id="ARBA00022448"/>
    </source>
</evidence>
<dbReference type="Gene3D" id="2.40.170.20">
    <property type="entry name" value="TonB-dependent receptor, beta-barrel domain"/>
    <property type="match status" value="1"/>
</dbReference>
<dbReference type="PANTHER" id="PTHR32552">
    <property type="entry name" value="FERRICHROME IRON RECEPTOR-RELATED"/>
    <property type="match status" value="1"/>
</dbReference>
<dbReference type="GO" id="GO:0009279">
    <property type="term" value="C:cell outer membrane"/>
    <property type="evidence" value="ECO:0007669"/>
    <property type="project" value="UniProtKB-SubCell"/>
</dbReference>
<dbReference type="GO" id="GO:0006826">
    <property type="term" value="P:iron ion transport"/>
    <property type="evidence" value="ECO:0007669"/>
    <property type="project" value="UniProtKB-KW"/>
</dbReference>
<accession>A0A857FQR2</accession>
<evidence type="ECO:0000256" key="1">
    <source>
        <dbReference type="ARBA" id="ARBA00004571"/>
    </source>
</evidence>
<keyword evidence="6" id="KW-0408">Iron</keyword>
<proteinExistence type="inferred from homology"/>
<evidence type="ECO:0000256" key="13">
    <source>
        <dbReference type="SAM" id="MobiDB-lite"/>
    </source>
</evidence>
<organism evidence="17 18">
    <name type="scientific">Komagataeibacter xylinus</name>
    <name type="common">Gluconacetobacter xylinus</name>
    <dbReference type="NCBI Taxonomy" id="28448"/>
    <lineage>
        <taxon>Bacteria</taxon>
        <taxon>Pseudomonadati</taxon>
        <taxon>Pseudomonadota</taxon>
        <taxon>Alphaproteobacteria</taxon>
        <taxon>Acetobacterales</taxon>
        <taxon>Acetobacteraceae</taxon>
        <taxon>Komagataeibacter</taxon>
    </lineage>
</organism>
<feature type="chain" id="PRO_5032287577" evidence="14">
    <location>
        <begin position="47"/>
        <end position="804"/>
    </location>
</feature>
<evidence type="ECO:0000256" key="11">
    <source>
        <dbReference type="PROSITE-ProRule" id="PRU01360"/>
    </source>
</evidence>
<comment type="similarity">
    <text evidence="11 12">Belongs to the TonB-dependent receptor family.</text>
</comment>
<protein>
    <submittedName>
        <fullName evidence="17">TonB-dependent receptor</fullName>
    </submittedName>
</protein>
<dbReference type="InterPro" id="IPR000531">
    <property type="entry name" value="Beta-barrel_TonB"/>
</dbReference>
<dbReference type="InterPro" id="IPR036942">
    <property type="entry name" value="Beta-barrel_TonB_sf"/>
</dbReference>
<evidence type="ECO:0000256" key="4">
    <source>
        <dbReference type="ARBA" id="ARBA00022496"/>
    </source>
</evidence>
<dbReference type="Proteomes" id="UP000464674">
    <property type="component" value="Chromosome"/>
</dbReference>
<evidence type="ECO:0000256" key="12">
    <source>
        <dbReference type="RuleBase" id="RU003357"/>
    </source>
</evidence>
<evidence type="ECO:0000256" key="5">
    <source>
        <dbReference type="ARBA" id="ARBA00022692"/>
    </source>
</evidence>
<dbReference type="Pfam" id="PF00593">
    <property type="entry name" value="TonB_dep_Rec_b-barrel"/>
    <property type="match status" value="1"/>
</dbReference>
<evidence type="ECO:0000256" key="14">
    <source>
        <dbReference type="SAM" id="SignalP"/>
    </source>
</evidence>
<name>A0A857FQR2_KOMXY</name>
<dbReference type="Pfam" id="PF07715">
    <property type="entry name" value="Plug"/>
    <property type="match status" value="1"/>
</dbReference>
<evidence type="ECO:0000313" key="18">
    <source>
        <dbReference type="Proteomes" id="UP000464674"/>
    </source>
</evidence>
<dbReference type="PROSITE" id="PS52016">
    <property type="entry name" value="TONB_DEPENDENT_REC_3"/>
    <property type="match status" value="1"/>
</dbReference>
<keyword evidence="17" id="KW-0675">Receptor</keyword>
<keyword evidence="9 11" id="KW-0472">Membrane</keyword>
<evidence type="ECO:0000256" key="8">
    <source>
        <dbReference type="ARBA" id="ARBA00023077"/>
    </source>
</evidence>
<dbReference type="AlphaFoldDB" id="A0A857FQR2"/>
<evidence type="ECO:0000256" key="10">
    <source>
        <dbReference type="ARBA" id="ARBA00023237"/>
    </source>
</evidence>
<keyword evidence="4" id="KW-0410">Iron transport</keyword>
<feature type="region of interest" description="Disordered" evidence="13">
    <location>
        <begin position="56"/>
        <end position="76"/>
    </location>
</feature>
<keyword evidence="2 11" id="KW-0813">Transport</keyword>
<evidence type="ECO:0000259" key="16">
    <source>
        <dbReference type="Pfam" id="PF07715"/>
    </source>
</evidence>
<reference evidence="17 18" key="1">
    <citation type="journal article" date="2020" name="Carbohydr. Polym.">
        <title>Characterization and optimization of production of bacterial cellulose from strain CGMCC 17276 based on whole-genome analysis.</title>
        <authorList>
            <person name="Lu T."/>
            <person name="Gao H."/>
            <person name="Liao B."/>
            <person name="Wu J."/>
            <person name="Zhang W."/>
            <person name="Huang J."/>
            <person name="Liu M."/>
            <person name="Huang J."/>
            <person name="Chang Z."/>
            <person name="Jin M."/>
            <person name="Yi Z."/>
            <person name="Jiang D."/>
        </authorList>
    </citation>
    <scope>NUCLEOTIDE SEQUENCE [LARGE SCALE GENOMIC DNA]</scope>
    <source>
        <strain evidence="17 18">CGMCC 17276</strain>
    </source>
</reference>
<keyword evidence="7" id="KW-0406">Ion transport</keyword>
<feature type="domain" description="TonB-dependent receptor plug" evidence="16">
    <location>
        <begin position="99"/>
        <end position="206"/>
    </location>
</feature>
<keyword evidence="8 12" id="KW-0798">TonB box</keyword>
<comment type="subcellular location">
    <subcellularLocation>
        <location evidence="1 11">Cell outer membrane</location>
        <topology evidence="1 11">Multi-pass membrane protein</topology>
    </subcellularLocation>
</comment>
<evidence type="ECO:0000256" key="3">
    <source>
        <dbReference type="ARBA" id="ARBA00022452"/>
    </source>
</evidence>
<dbReference type="SUPFAM" id="SSF56935">
    <property type="entry name" value="Porins"/>
    <property type="match status" value="1"/>
</dbReference>